<keyword evidence="2" id="KW-1185">Reference proteome</keyword>
<proteinExistence type="predicted"/>
<evidence type="ECO:0000313" key="1">
    <source>
        <dbReference type="EMBL" id="SEI87371.1"/>
    </source>
</evidence>
<reference evidence="2" key="1">
    <citation type="submission" date="2016-10" db="EMBL/GenBank/DDBJ databases">
        <authorList>
            <person name="Varghese N."/>
            <person name="Submissions S."/>
        </authorList>
    </citation>
    <scope>NUCLEOTIDE SEQUENCE [LARGE SCALE GENOMIC DNA]</scope>
    <source>
        <strain evidence="2">IBRC-M 10761</strain>
    </source>
</reference>
<dbReference type="Proteomes" id="UP000199403">
    <property type="component" value="Unassembled WGS sequence"/>
</dbReference>
<accession>A0A1H6U4Z2</accession>
<organism evidence="1 2">
    <name type="scientific">Cyclobacterium xiamenense</name>
    <dbReference type="NCBI Taxonomy" id="1297121"/>
    <lineage>
        <taxon>Bacteria</taxon>
        <taxon>Pseudomonadati</taxon>
        <taxon>Bacteroidota</taxon>
        <taxon>Cytophagia</taxon>
        <taxon>Cytophagales</taxon>
        <taxon>Cyclobacteriaceae</taxon>
        <taxon>Cyclobacterium</taxon>
    </lineage>
</organism>
<dbReference type="STRING" id="1416801.SAMN05192553_101641"/>
<name>A0A1H6U4Z2_9BACT</name>
<sequence length="61" mass="6968">MEGFLVGLVFGVLAFSIDYPPVDCSQFIVSGSKSLFLLHFRSEQLLTWYWQHPKMTASDQV</sequence>
<protein>
    <submittedName>
        <fullName evidence="1">Uncharacterized protein</fullName>
    </submittedName>
</protein>
<evidence type="ECO:0000313" key="2">
    <source>
        <dbReference type="Proteomes" id="UP000199403"/>
    </source>
</evidence>
<dbReference type="AlphaFoldDB" id="A0A1H6U4Z2"/>
<gene>
    <name evidence="1" type="ORF">SAMN05192553_101641</name>
</gene>
<dbReference type="EMBL" id="FNZH01000001">
    <property type="protein sequence ID" value="SEI87371.1"/>
    <property type="molecule type" value="Genomic_DNA"/>
</dbReference>